<keyword evidence="3" id="KW-1185">Reference proteome</keyword>
<dbReference type="Pfam" id="PF18911">
    <property type="entry name" value="PKD_4"/>
    <property type="match status" value="1"/>
</dbReference>
<dbReference type="PROSITE" id="PS50093">
    <property type="entry name" value="PKD"/>
    <property type="match status" value="1"/>
</dbReference>
<dbReference type="InterPro" id="IPR035986">
    <property type="entry name" value="PKD_dom_sf"/>
</dbReference>
<evidence type="ECO:0000259" key="1">
    <source>
        <dbReference type="PROSITE" id="PS50093"/>
    </source>
</evidence>
<name>A0A521D1U9_SACCC</name>
<dbReference type="Gene3D" id="2.60.40.10">
    <property type="entry name" value="Immunoglobulins"/>
    <property type="match status" value="1"/>
</dbReference>
<protein>
    <submittedName>
        <fullName evidence="2">PKD domain-containing protein</fullName>
    </submittedName>
</protein>
<proteinExistence type="predicted"/>
<dbReference type="SUPFAM" id="SSF49299">
    <property type="entry name" value="PKD domain"/>
    <property type="match status" value="1"/>
</dbReference>
<organism evidence="2 3">
    <name type="scientific">Saccharicrinis carchari</name>
    <dbReference type="NCBI Taxonomy" id="1168039"/>
    <lineage>
        <taxon>Bacteria</taxon>
        <taxon>Pseudomonadati</taxon>
        <taxon>Bacteroidota</taxon>
        <taxon>Bacteroidia</taxon>
        <taxon>Marinilabiliales</taxon>
        <taxon>Marinilabiliaceae</taxon>
        <taxon>Saccharicrinis</taxon>
    </lineage>
</organism>
<dbReference type="SMART" id="SM00089">
    <property type="entry name" value="PKD"/>
    <property type="match status" value="1"/>
</dbReference>
<gene>
    <name evidence="2" type="ORF">SAMN06265379_104128</name>
</gene>
<dbReference type="EMBL" id="FXTB01000004">
    <property type="protein sequence ID" value="SMO65669.1"/>
    <property type="molecule type" value="Genomic_DNA"/>
</dbReference>
<dbReference type="AlphaFoldDB" id="A0A521D1U9"/>
<dbReference type="InterPro" id="IPR000601">
    <property type="entry name" value="PKD_dom"/>
</dbReference>
<sequence>MKTFRILGLMLLGMLMVHCGKEDAVAPIADFQFSVDGIEVVFVGVATNASSYSWDFGDGNTSDEQNPTHVYDKPGDYEVTFTAAGDGGADSQTKTITTLPTTEYLLTGGVAASSGKTWLLDFAHSGKDGIGQVKNSLTIDLPLDQDDRLLEWVGLFQGYKDSYTFYHDGKYKVDNADFHGGTLVSMIYANVSGLFNLTPFTEGGDVLGISSQPDLVPLMDLVYSPKQDAVWSINEDDFTVDAINVNDGSAFTETFKGKKQLVLNEYFGFKEYSIVVIIKEITETHLHVAIALHGSQDDPSKPTNLVHLTFYAK</sequence>
<dbReference type="InterPro" id="IPR022409">
    <property type="entry name" value="PKD/Chitinase_dom"/>
</dbReference>
<reference evidence="2 3" key="1">
    <citation type="submission" date="2017-05" db="EMBL/GenBank/DDBJ databases">
        <authorList>
            <person name="Varghese N."/>
            <person name="Submissions S."/>
        </authorList>
    </citation>
    <scope>NUCLEOTIDE SEQUENCE [LARGE SCALE GENOMIC DNA]</scope>
    <source>
        <strain evidence="2 3">DSM 27040</strain>
    </source>
</reference>
<dbReference type="OrthoDB" id="1116290at2"/>
<feature type="domain" description="PKD" evidence="1">
    <location>
        <begin position="51"/>
        <end position="97"/>
    </location>
</feature>
<evidence type="ECO:0000313" key="3">
    <source>
        <dbReference type="Proteomes" id="UP000319040"/>
    </source>
</evidence>
<accession>A0A521D1U9</accession>
<dbReference type="CDD" id="cd00146">
    <property type="entry name" value="PKD"/>
    <property type="match status" value="1"/>
</dbReference>
<dbReference type="RefSeq" id="WP_142533283.1">
    <property type="nucleotide sequence ID" value="NZ_FXTB01000004.1"/>
</dbReference>
<dbReference type="InterPro" id="IPR013783">
    <property type="entry name" value="Ig-like_fold"/>
</dbReference>
<evidence type="ECO:0000313" key="2">
    <source>
        <dbReference type="EMBL" id="SMO65669.1"/>
    </source>
</evidence>
<dbReference type="Proteomes" id="UP000319040">
    <property type="component" value="Unassembled WGS sequence"/>
</dbReference>